<proteinExistence type="predicted"/>
<comment type="caution">
    <text evidence="1">The sequence shown here is derived from an EMBL/GenBank/DDBJ whole genome shotgun (WGS) entry which is preliminary data.</text>
</comment>
<dbReference type="Proteomes" id="UP000824219">
    <property type="component" value="Linkage Group LG13"/>
</dbReference>
<accession>A0A9D3NPY3</accession>
<name>A0A9D3NPY3_9TELE</name>
<protein>
    <submittedName>
        <fullName evidence="1">Uncharacterized protein</fullName>
    </submittedName>
</protein>
<reference evidence="1 2" key="1">
    <citation type="submission" date="2021-06" db="EMBL/GenBank/DDBJ databases">
        <title>Chromosome-level genome assembly of the red-tail catfish (Hemibagrus wyckioides).</title>
        <authorList>
            <person name="Shao F."/>
        </authorList>
    </citation>
    <scope>NUCLEOTIDE SEQUENCE [LARGE SCALE GENOMIC DNA]</scope>
    <source>
        <strain evidence="1">EC202008001</strain>
        <tissue evidence="1">Blood</tissue>
    </source>
</reference>
<dbReference type="AlphaFoldDB" id="A0A9D3NPY3"/>
<gene>
    <name evidence="1" type="ORF">KOW79_011499</name>
</gene>
<sequence>MDRKTLPSVYFLNTAIRDTRGSVSQSERERFKGQLRAHATVLKSDSVSCIVDHDALDLLVLRVNALVALPPPPSNGLALIHPEQGLRNRFTLPRKSEYVFKEKAIVSRSRCPC</sequence>
<evidence type="ECO:0000313" key="2">
    <source>
        <dbReference type="Proteomes" id="UP000824219"/>
    </source>
</evidence>
<keyword evidence="2" id="KW-1185">Reference proteome</keyword>
<organism evidence="1 2">
    <name type="scientific">Hemibagrus wyckioides</name>
    <dbReference type="NCBI Taxonomy" id="337641"/>
    <lineage>
        <taxon>Eukaryota</taxon>
        <taxon>Metazoa</taxon>
        <taxon>Chordata</taxon>
        <taxon>Craniata</taxon>
        <taxon>Vertebrata</taxon>
        <taxon>Euteleostomi</taxon>
        <taxon>Actinopterygii</taxon>
        <taxon>Neopterygii</taxon>
        <taxon>Teleostei</taxon>
        <taxon>Ostariophysi</taxon>
        <taxon>Siluriformes</taxon>
        <taxon>Bagridae</taxon>
        <taxon>Hemibagrus</taxon>
    </lineage>
</organism>
<dbReference type="EMBL" id="JAHKSW010000013">
    <property type="protein sequence ID" value="KAG7325183.1"/>
    <property type="molecule type" value="Genomic_DNA"/>
</dbReference>
<evidence type="ECO:0000313" key="1">
    <source>
        <dbReference type="EMBL" id="KAG7325183.1"/>
    </source>
</evidence>